<feature type="region of interest" description="Disordered" evidence="1">
    <location>
        <begin position="78"/>
        <end position="122"/>
    </location>
</feature>
<dbReference type="AlphaFoldDB" id="A0A4Z1PM62"/>
<feature type="region of interest" description="Disordered" evidence="1">
    <location>
        <begin position="1"/>
        <end position="24"/>
    </location>
</feature>
<dbReference type="Proteomes" id="UP000298493">
    <property type="component" value="Unassembled WGS sequence"/>
</dbReference>
<protein>
    <submittedName>
        <fullName evidence="2">Uncharacterized protein</fullName>
    </submittedName>
</protein>
<evidence type="ECO:0000256" key="1">
    <source>
        <dbReference type="SAM" id="MobiDB-lite"/>
    </source>
</evidence>
<feature type="compositionally biased region" description="Basic and acidic residues" evidence="1">
    <location>
        <begin position="1"/>
        <end position="15"/>
    </location>
</feature>
<evidence type="ECO:0000313" key="2">
    <source>
        <dbReference type="EMBL" id="TID23294.1"/>
    </source>
</evidence>
<evidence type="ECO:0000313" key="3">
    <source>
        <dbReference type="Proteomes" id="UP000298493"/>
    </source>
</evidence>
<dbReference type="EMBL" id="SNSC02000006">
    <property type="protein sequence ID" value="TID23294.1"/>
    <property type="molecule type" value="Genomic_DNA"/>
</dbReference>
<name>A0A4Z1PM62_9PEZI</name>
<accession>A0A4Z1PM62</accession>
<proteinExistence type="predicted"/>
<sequence length="122" mass="13063">MKRKATEEIEKEKPKLQKPAAKGIKKPIKATSVLDIKPGTSIQRESNGKIAAAIAACEAKTSNYEPAARSCVLDENYDEDEDEDGEMVEDGESAGLGEKAEEFKMTAGVVQSADGVEGMDVD</sequence>
<organism evidence="2 3">
    <name type="scientific">Venturia nashicola</name>
    <dbReference type="NCBI Taxonomy" id="86259"/>
    <lineage>
        <taxon>Eukaryota</taxon>
        <taxon>Fungi</taxon>
        <taxon>Dikarya</taxon>
        <taxon>Ascomycota</taxon>
        <taxon>Pezizomycotina</taxon>
        <taxon>Dothideomycetes</taxon>
        <taxon>Pleosporomycetidae</taxon>
        <taxon>Venturiales</taxon>
        <taxon>Venturiaceae</taxon>
        <taxon>Venturia</taxon>
    </lineage>
</organism>
<feature type="compositionally biased region" description="Acidic residues" evidence="1">
    <location>
        <begin position="78"/>
        <end position="92"/>
    </location>
</feature>
<reference evidence="2 3" key="1">
    <citation type="submission" date="2019-04" db="EMBL/GenBank/DDBJ databases">
        <title>High contiguity whole genome sequence and gene annotation resource for two Venturia nashicola isolates.</title>
        <authorList>
            <person name="Prokchorchik M."/>
            <person name="Won K."/>
            <person name="Lee Y."/>
            <person name="Choi E.D."/>
            <person name="Segonzac C."/>
            <person name="Sohn K.H."/>
        </authorList>
    </citation>
    <scope>NUCLEOTIDE SEQUENCE [LARGE SCALE GENOMIC DNA]</scope>
    <source>
        <strain evidence="2 3">PRI2</strain>
    </source>
</reference>
<gene>
    <name evidence="2" type="ORF">E6O75_ATG02930</name>
</gene>
<keyword evidence="3" id="KW-1185">Reference proteome</keyword>
<comment type="caution">
    <text evidence="2">The sequence shown here is derived from an EMBL/GenBank/DDBJ whole genome shotgun (WGS) entry which is preliminary data.</text>
</comment>